<dbReference type="InterPro" id="IPR012944">
    <property type="entry name" value="SusD_RagB_dom"/>
</dbReference>
<evidence type="ECO:0000259" key="7">
    <source>
        <dbReference type="Pfam" id="PF07980"/>
    </source>
</evidence>
<reference evidence="10 12" key="2">
    <citation type="submission" date="2016-11" db="EMBL/GenBank/DDBJ databases">
        <title>Whole genomes of Flavobacteriaceae.</title>
        <authorList>
            <person name="Stine C."/>
            <person name="Li C."/>
            <person name="Tadesse D."/>
        </authorList>
    </citation>
    <scope>NUCLEOTIDE SEQUENCE [LARGE SCALE GENOMIC DNA]</scope>
    <source>
        <strain evidence="10 12">ATCC 29551</strain>
    </source>
</reference>
<dbReference type="AlphaFoldDB" id="A0A086A4T9"/>
<dbReference type="eggNOG" id="COG3193">
    <property type="taxonomic scope" value="Bacteria"/>
</dbReference>
<keyword evidence="12" id="KW-1185">Reference proteome</keyword>
<keyword evidence="5" id="KW-0998">Cell outer membrane</keyword>
<evidence type="ECO:0000313" key="12">
    <source>
        <dbReference type="Proteomes" id="UP000198424"/>
    </source>
</evidence>
<evidence type="ECO:0000256" key="5">
    <source>
        <dbReference type="ARBA" id="ARBA00023237"/>
    </source>
</evidence>
<feature type="domain" description="SusD-like N-terminal" evidence="8">
    <location>
        <begin position="76"/>
        <end position="243"/>
    </location>
</feature>
<evidence type="ECO:0000259" key="8">
    <source>
        <dbReference type="Pfam" id="PF14322"/>
    </source>
</evidence>
<dbReference type="RefSeq" id="WP_035625841.1">
    <property type="nucleotide sequence ID" value="NZ_JBEWQG010000008.1"/>
</dbReference>
<dbReference type="SUPFAM" id="SSF48452">
    <property type="entry name" value="TPR-like"/>
    <property type="match status" value="1"/>
</dbReference>
<feature type="domain" description="RagB/SusD" evidence="7">
    <location>
        <begin position="332"/>
        <end position="494"/>
    </location>
</feature>
<evidence type="ECO:0000313" key="9">
    <source>
        <dbReference type="EMBL" id="KFF11703.1"/>
    </source>
</evidence>
<protein>
    <submittedName>
        <fullName evidence="9 10">Membrane protein</fullName>
    </submittedName>
</protein>
<dbReference type="CDD" id="cd08977">
    <property type="entry name" value="SusD"/>
    <property type="match status" value="1"/>
</dbReference>
<dbReference type="EMBL" id="JPRM01000034">
    <property type="protein sequence ID" value="KFF11703.1"/>
    <property type="molecule type" value="Genomic_DNA"/>
</dbReference>
<sequence>MKYIHIATLLIGLATFTSCSDELTIDPVGLVTDDQINATPTLNTVEKSVSSSYLMFSNTLNIMGNWNWTDGLVSNNDIILQDVASDDMQKTWISNSDQPWMDEVDNYTFTSENGGVNGVWKYNYEGIKRTNTAINFLVNPEIEAITGISTARKNQLLGEAYFLRSFYYFTLVNNFGDVSLILTPIKTYQEAFEKAVRAPKAEVWKQINTDLALAKDLLTNSKYSSDTEKWRVSKGAVIALQAKSALYNEKWADVITYVNELEGLGYYKLNANYFDNFSVGTEYTDNEVIFSFDHQSNVVPARGNGFCALAGWGFFAPTTDFLNSFEPNDPRKLYTVNADQLWVNKILGTTNGDNKGNDQSPSNKVFIRMADVLLWKAEALNETGDYATAIAYINKIRTRARTTTTADGSTVPAGTLVDRPASSDKATIKNWLISERRAELGFENQRMADLKRWGIAKEVMNASGKKFQDKNMLYPIPQSEINASAGTLTQNPGY</sequence>
<dbReference type="Proteomes" id="UP000198424">
    <property type="component" value="Unassembled WGS sequence"/>
</dbReference>
<dbReference type="PROSITE" id="PS51257">
    <property type="entry name" value="PROKAR_LIPOPROTEIN"/>
    <property type="match status" value="1"/>
</dbReference>
<keyword evidence="3 6" id="KW-0732">Signal</keyword>
<gene>
    <name evidence="10" type="ORF">B0A62_22030</name>
    <name evidence="9" type="ORF">IW20_19025</name>
</gene>
<reference evidence="9 11" key="1">
    <citation type="submission" date="2014-07" db="EMBL/GenBank/DDBJ databases">
        <title>Genome of Flavobacterium hydatis DSM 2063.</title>
        <authorList>
            <person name="Pipes S.E."/>
            <person name="Stropko S.J."/>
            <person name="Newman J.D."/>
        </authorList>
    </citation>
    <scope>NUCLEOTIDE SEQUENCE [LARGE SCALE GENOMIC DNA]</scope>
    <source>
        <strain evidence="9 11">DSM 2063</strain>
    </source>
</reference>
<accession>A0A086A4T9</accession>
<feature type="signal peptide" evidence="6">
    <location>
        <begin position="1"/>
        <end position="20"/>
    </location>
</feature>
<dbReference type="Pfam" id="PF07980">
    <property type="entry name" value="SusD_RagB"/>
    <property type="match status" value="1"/>
</dbReference>
<evidence type="ECO:0000256" key="1">
    <source>
        <dbReference type="ARBA" id="ARBA00004442"/>
    </source>
</evidence>
<evidence type="ECO:0000256" key="6">
    <source>
        <dbReference type="SAM" id="SignalP"/>
    </source>
</evidence>
<evidence type="ECO:0000256" key="3">
    <source>
        <dbReference type="ARBA" id="ARBA00022729"/>
    </source>
</evidence>
<evidence type="ECO:0000313" key="10">
    <source>
        <dbReference type="EMBL" id="OXA88415.1"/>
    </source>
</evidence>
<dbReference type="Gene3D" id="1.25.40.390">
    <property type="match status" value="1"/>
</dbReference>
<dbReference type="InterPro" id="IPR033985">
    <property type="entry name" value="SusD-like_N"/>
</dbReference>
<dbReference type="Pfam" id="PF14322">
    <property type="entry name" value="SusD-like_3"/>
    <property type="match status" value="1"/>
</dbReference>
<organism evidence="9 11">
    <name type="scientific">Flavobacterium hydatis</name>
    <name type="common">Cytophaga aquatilis</name>
    <dbReference type="NCBI Taxonomy" id="991"/>
    <lineage>
        <taxon>Bacteria</taxon>
        <taxon>Pseudomonadati</taxon>
        <taxon>Bacteroidota</taxon>
        <taxon>Flavobacteriia</taxon>
        <taxon>Flavobacteriales</taxon>
        <taxon>Flavobacteriaceae</taxon>
        <taxon>Flavobacterium</taxon>
    </lineage>
</organism>
<dbReference type="InterPro" id="IPR011990">
    <property type="entry name" value="TPR-like_helical_dom_sf"/>
</dbReference>
<dbReference type="GO" id="GO:0009279">
    <property type="term" value="C:cell outer membrane"/>
    <property type="evidence" value="ECO:0007669"/>
    <property type="project" value="UniProtKB-SubCell"/>
</dbReference>
<comment type="similarity">
    <text evidence="2">Belongs to the SusD family.</text>
</comment>
<proteinExistence type="inferred from homology"/>
<dbReference type="Proteomes" id="UP000028712">
    <property type="component" value="Unassembled WGS sequence"/>
</dbReference>
<evidence type="ECO:0000256" key="2">
    <source>
        <dbReference type="ARBA" id="ARBA00006275"/>
    </source>
</evidence>
<comment type="caution">
    <text evidence="9">The sequence shown here is derived from an EMBL/GenBank/DDBJ whole genome shotgun (WGS) entry which is preliminary data.</text>
</comment>
<keyword evidence="4" id="KW-0472">Membrane</keyword>
<dbReference type="EMBL" id="MUGY01000034">
    <property type="protein sequence ID" value="OXA88415.1"/>
    <property type="molecule type" value="Genomic_DNA"/>
</dbReference>
<dbReference type="OrthoDB" id="5694214at2"/>
<dbReference type="STRING" id="991.IW20_19025"/>
<evidence type="ECO:0000256" key="4">
    <source>
        <dbReference type="ARBA" id="ARBA00023136"/>
    </source>
</evidence>
<feature type="chain" id="PRO_5001802173" evidence="6">
    <location>
        <begin position="21"/>
        <end position="494"/>
    </location>
</feature>
<name>A0A086A4T9_FLAHY</name>
<evidence type="ECO:0000313" key="11">
    <source>
        <dbReference type="Proteomes" id="UP000028712"/>
    </source>
</evidence>
<comment type="subcellular location">
    <subcellularLocation>
        <location evidence="1">Cell outer membrane</location>
    </subcellularLocation>
</comment>